<comment type="caution">
    <text evidence="2">The sequence shown here is derived from an EMBL/GenBank/DDBJ whole genome shotgun (WGS) entry which is preliminary data.</text>
</comment>
<evidence type="ECO:0000256" key="1">
    <source>
        <dbReference type="SAM" id="Phobius"/>
    </source>
</evidence>
<dbReference type="Pfam" id="PF04246">
    <property type="entry name" value="RseC_MucC"/>
    <property type="match status" value="1"/>
</dbReference>
<organism evidence="2">
    <name type="scientific">candidate division WOR-3 bacterium</name>
    <dbReference type="NCBI Taxonomy" id="2052148"/>
    <lineage>
        <taxon>Bacteria</taxon>
        <taxon>Bacteria division WOR-3</taxon>
    </lineage>
</organism>
<name>A0A7C6A9C4_UNCW3</name>
<feature type="transmembrane region" description="Helical" evidence="1">
    <location>
        <begin position="71"/>
        <end position="92"/>
    </location>
</feature>
<dbReference type="InterPro" id="IPR007359">
    <property type="entry name" value="SigmaE_reg_RseC_MucC"/>
</dbReference>
<sequence length="139" mass="14684">MEENGKVIELTENGAKVCVTPSQVCGSCVQAKACATIGAKTKIILANNPINAQVGDWVKIELKEKSRTTSILLVFGLPILALLFGIIVGEIVAGDKMATIFGGSGLIIALIVVKIVDNHLSQKANFLPTIIEKISDPTK</sequence>
<gene>
    <name evidence="2" type="ORF">ENW73_05950</name>
</gene>
<dbReference type="InterPro" id="IPR026268">
    <property type="entry name" value="RseC"/>
</dbReference>
<reference evidence="2" key="1">
    <citation type="journal article" date="2020" name="mSystems">
        <title>Genome- and Community-Level Interaction Insights into Carbon Utilization and Element Cycling Functions of Hydrothermarchaeota in Hydrothermal Sediment.</title>
        <authorList>
            <person name="Zhou Z."/>
            <person name="Liu Y."/>
            <person name="Xu W."/>
            <person name="Pan J."/>
            <person name="Luo Z.H."/>
            <person name="Li M."/>
        </authorList>
    </citation>
    <scope>NUCLEOTIDE SEQUENCE [LARGE SCALE GENOMIC DNA]</scope>
    <source>
        <strain evidence="2">SpSt-876</strain>
    </source>
</reference>
<dbReference type="PANTHER" id="PTHR35867">
    <property type="entry name" value="PROTEIN RSEC"/>
    <property type="match status" value="1"/>
</dbReference>
<keyword evidence="1" id="KW-0472">Membrane</keyword>
<accession>A0A7C6A9C4</accession>
<evidence type="ECO:0008006" key="3">
    <source>
        <dbReference type="Google" id="ProtNLM"/>
    </source>
</evidence>
<evidence type="ECO:0000313" key="2">
    <source>
        <dbReference type="EMBL" id="HHS52391.1"/>
    </source>
</evidence>
<feature type="transmembrane region" description="Helical" evidence="1">
    <location>
        <begin position="98"/>
        <end position="116"/>
    </location>
</feature>
<dbReference type="AlphaFoldDB" id="A0A7C6A9C4"/>
<protein>
    <recommendedName>
        <fullName evidence="3">Fis family transcriptional regulator</fullName>
    </recommendedName>
</protein>
<dbReference type="EMBL" id="DTLI01000142">
    <property type="protein sequence ID" value="HHS52391.1"/>
    <property type="molecule type" value="Genomic_DNA"/>
</dbReference>
<dbReference type="PANTHER" id="PTHR35867:SF1">
    <property type="entry name" value="PROTEIN RSEC"/>
    <property type="match status" value="1"/>
</dbReference>
<dbReference type="PIRSF" id="PIRSF004923">
    <property type="entry name" value="RseC"/>
    <property type="match status" value="1"/>
</dbReference>
<proteinExistence type="predicted"/>
<keyword evidence="1" id="KW-0812">Transmembrane</keyword>
<keyword evidence="1" id="KW-1133">Transmembrane helix</keyword>